<proteinExistence type="inferred from homology"/>
<organism evidence="4 5">
    <name type="scientific">Phakopsora pachyrhizi</name>
    <name type="common">Asian soybean rust disease fungus</name>
    <dbReference type="NCBI Taxonomy" id="170000"/>
    <lineage>
        <taxon>Eukaryota</taxon>
        <taxon>Fungi</taxon>
        <taxon>Dikarya</taxon>
        <taxon>Basidiomycota</taxon>
        <taxon>Pucciniomycotina</taxon>
        <taxon>Pucciniomycetes</taxon>
        <taxon>Pucciniales</taxon>
        <taxon>Phakopsoraceae</taxon>
        <taxon>Phakopsora</taxon>
    </lineage>
</organism>
<dbReference type="GO" id="GO:0003735">
    <property type="term" value="F:structural constituent of ribosome"/>
    <property type="evidence" value="ECO:0007669"/>
    <property type="project" value="InterPro"/>
</dbReference>
<evidence type="ECO:0000313" key="5">
    <source>
        <dbReference type="Proteomes" id="UP001153365"/>
    </source>
</evidence>
<dbReference type="EMBL" id="CALTRL010005918">
    <property type="protein sequence ID" value="CAH7687890.1"/>
    <property type="molecule type" value="Genomic_DNA"/>
</dbReference>
<gene>
    <name evidence="4" type="ORF">PPACK8108_LOCUS22749</name>
</gene>
<dbReference type="SUPFAM" id="SSF56047">
    <property type="entry name" value="Ribosomal protein S8"/>
    <property type="match status" value="1"/>
</dbReference>
<evidence type="ECO:0000256" key="1">
    <source>
        <dbReference type="ARBA" id="ARBA00006471"/>
    </source>
</evidence>
<evidence type="ECO:0000313" key="4">
    <source>
        <dbReference type="EMBL" id="CAH7687890.1"/>
    </source>
</evidence>
<dbReference type="GO" id="GO:0005840">
    <property type="term" value="C:ribosome"/>
    <property type="evidence" value="ECO:0007669"/>
    <property type="project" value="UniProtKB-KW"/>
</dbReference>
<keyword evidence="2 4" id="KW-0689">Ribosomal protein</keyword>
<dbReference type="GO" id="GO:0006412">
    <property type="term" value="P:translation"/>
    <property type="evidence" value="ECO:0007669"/>
    <property type="project" value="InterPro"/>
</dbReference>
<dbReference type="Pfam" id="PF00410">
    <property type="entry name" value="Ribosomal_S8"/>
    <property type="match status" value="1"/>
</dbReference>
<protein>
    <submittedName>
        <fullName evidence="4">Ribosomal protein S8</fullName>
    </submittedName>
</protein>
<dbReference type="Gene3D" id="3.30.1370.30">
    <property type="match status" value="1"/>
</dbReference>
<name>A0AAV0BNV5_PHAPC</name>
<keyword evidence="5" id="KW-1185">Reference proteome</keyword>
<comment type="similarity">
    <text evidence="1">Belongs to the universal ribosomal protein uS8 family.</text>
</comment>
<evidence type="ECO:0000256" key="3">
    <source>
        <dbReference type="ARBA" id="ARBA00023274"/>
    </source>
</evidence>
<reference evidence="4" key="1">
    <citation type="submission" date="2022-06" db="EMBL/GenBank/DDBJ databases">
        <authorList>
            <consortium name="SYNGENTA / RWTH Aachen University"/>
        </authorList>
    </citation>
    <scope>NUCLEOTIDE SEQUENCE</scope>
</reference>
<sequence length="183" mass="20682">MALRSRTIRPSLPFNLCSHLQNTSQRRLRQVMVPSSSLNLSILSVLLEHGFISNLTRGTVEGPDPKGFKDPELPIARRRLWVELKYRDEQPVLRKISLVSKPSVRVHMYRQQLLDYITRTGGLGLGEICLVRGGVPDRLRLGDTPGNSTSTYHGRNQIWEARQAIRLMNSPDQAVEVICRASS</sequence>
<dbReference type="InterPro" id="IPR035987">
    <property type="entry name" value="Ribosomal_uS8_sf"/>
</dbReference>
<evidence type="ECO:0000256" key="2">
    <source>
        <dbReference type="ARBA" id="ARBA00022980"/>
    </source>
</evidence>
<keyword evidence="3" id="KW-0687">Ribonucleoprotein</keyword>
<comment type="caution">
    <text evidence="4">The sequence shown here is derived from an EMBL/GenBank/DDBJ whole genome shotgun (WGS) entry which is preliminary data.</text>
</comment>
<dbReference type="AlphaFoldDB" id="A0AAV0BNV5"/>
<dbReference type="GO" id="GO:1990904">
    <property type="term" value="C:ribonucleoprotein complex"/>
    <property type="evidence" value="ECO:0007669"/>
    <property type="project" value="UniProtKB-KW"/>
</dbReference>
<dbReference type="InterPro" id="IPR000630">
    <property type="entry name" value="Ribosomal_uS8"/>
</dbReference>
<accession>A0AAV0BNV5</accession>
<dbReference type="Proteomes" id="UP001153365">
    <property type="component" value="Unassembled WGS sequence"/>
</dbReference>